<dbReference type="SUPFAM" id="SSF51261">
    <property type="entry name" value="Duplicated hybrid motif"/>
    <property type="match status" value="1"/>
</dbReference>
<proteinExistence type="predicted"/>
<dbReference type="AlphaFoldDB" id="A0A6J6YTN5"/>
<gene>
    <name evidence="2" type="ORF">UFOPK3026_01072</name>
</gene>
<dbReference type="Gene3D" id="2.70.70.10">
    <property type="entry name" value="Glucose Permease (Domain IIA)"/>
    <property type="match status" value="1"/>
</dbReference>
<dbReference type="CDD" id="cd12797">
    <property type="entry name" value="M23_peptidase"/>
    <property type="match status" value="1"/>
</dbReference>
<evidence type="ECO:0000313" key="2">
    <source>
        <dbReference type="EMBL" id="CAB4810486.1"/>
    </source>
</evidence>
<name>A0A6J6YTN5_9ZZZZ</name>
<feature type="domain" description="M23ase beta-sheet core" evidence="1">
    <location>
        <begin position="53"/>
        <end position="123"/>
    </location>
</feature>
<reference evidence="2" key="1">
    <citation type="submission" date="2020-05" db="EMBL/GenBank/DDBJ databases">
        <authorList>
            <person name="Chiriac C."/>
            <person name="Salcher M."/>
            <person name="Ghai R."/>
            <person name="Kavagutti S V."/>
        </authorList>
    </citation>
    <scope>NUCLEOTIDE SEQUENCE</scope>
</reference>
<organism evidence="2">
    <name type="scientific">freshwater metagenome</name>
    <dbReference type="NCBI Taxonomy" id="449393"/>
    <lineage>
        <taxon>unclassified sequences</taxon>
        <taxon>metagenomes</taxon>
        <taxon>ecological metagenomes</taxon>
    </lineage>
</organism>
<evidence type="ECO:0000259" key="1">
    <source>
        <dbReference type="Pfam" id="PF01551"/>
    </source>
</evidence>
<dbReference type="InterPro" id="IPR016047">
    <property type="entry name" value="M23ase_b-sheet_dom"/>
</dbReference>
<sequence>MFFSSFLSGVLILAGLTPQNLSSCKLLAPVSVVYKATISDPFRQPICDRCAGNRGIEYTTKPGTPIIAGASGFVTFSGVVANTNYLVIKTAGGKRLTYGSILNSDLHIGSSVVVGQIVGTTSNMLYFGVRESSALGDIYVDPAKYLNQNNQFLSRAVLISGASTGFDLVDSGDRDSAC</sequence>
<dbReference type="Pfam" id="PF01551">
    <property type="entry name" value="Peptidase_M23"/>
    <property type="match status" value="1"/>
</dbReference>
<dbReference type="InterPro" id="IPR011055">
    <property type="entry name" value="Dup_hybrid_motif"/>
</dbReference>
<dbReference type="EMBL" id="CAFAAP010000166">
    <property type="protein sequence ID" value="CAB4810486.1"/>
    <property type="molecule type" value="Genomic_DNA"/>
</dbReference>
<protein>
    <submittedName>
        <fullName evidence="2">Unannotated protein</fullName>
    </submittedName>
</protein>
<accession>A0A6J6YTN5</accession>